<dbReference type="EMBL" id="KN824293">
    <property type="protein sequence ID" value="KIM28380.1"/>
    <property type="molecule type" value="Genomic_DNA"/>
</dbReference>
<organism evidence="1 2">
    <name type="scientific">Serendipita vermifera MAFF 305830</name>
    <dbReference type="NCBI Taxonomy" id="933852"/>
    <lineage>
        <taxon>Eukaryota</taxon>
        <taxon>Fungi</taxon>
        <taxon>Dikarya</taxon>
        <taxon>Basidiomycota</taxon>
        <taxon>Agaricomycotina</taxon>
        <taxon>Agaricomycetes</taxon>
        <taxon>Sebacinales</taxon>
        <taxon>Serendipitaceae</taxon>
        <taxon>Serendipita</taxon>
    </lineage>
</organism>
<dbReference type="Proteomes" id="UP000054097">
    <property type="component" value="Unassembled WGS sequence"/>
</dbReference>
<evidence type="ECO:0000313" key="2">
    <source>
        <dbReference type="Proteomes" id="UP000054097"/>
    </source>
</evidence>
<reference evidence="2" key="2">
    <citation type="submission" date="2015-01" db="EMBL/GenBank/DDBJ databases">
        <title>Evolutionary Origins and Diversification of the Mycorrhizal Mutualists.</title>
        <authorList>
            <consortium name="DOE Joint Genome Institute"/>
            <consortium name="Mycorrhizal Genomics Consortium"/>
            <person name="Kohler A."/>
            <person name="Kuo A."/>
            <person name="Nagy L.G."/>
            <person name="Floudas D."/>
            <person name="Copeland A."/>
            <person name="Barry K.W."/>
            <person name="Cichocki N."/>
            <person name="Veneault-Fourrey C."/>
            <person name="LaButti K."/>
            <person name="Lindquist E.A."/>
            <person name="Lipzen A."/>
            <person name="Lundell T."/>
            <person name="Morin E."/>
            <person name="Murat C."/>
            <person name="Riley R."/>
            <person name="Ohm R."/>
            <person name="Sun H."/>
            <person name="Tunlid A."/>
            <person name="Henrissat B."/>
            <person name="Grigoriev I.V."/>
            <person name="Hibbett D.S."/>
            <person name="Martin F."/>
        </authorList>
    </citation>
    <scope>NUCLEOTIDE SEQUENCE [LARGE SCALE GENOMIC DNA]</scope>
    <source>
        <strain evidence="2">MAFF 305830</strain>
    </source>
</reference>
<evidence type="ECO:0000313" key="1">
    <source>
        <dbReference type="EMBL" id="KIM28380.1"/>
    </source>
</evidence>
<accession>A0A0C3AUZ4</accession>
<proteinExistence type="predicted"/>
<gene>
    <name evidence="1" type="ORF">M408DRAFT_140646</name>
</gene>
<dbReference type="AlphaFoldDB" id="A0A0C3AUZ4"/>
<sequence>MKPVPLVSYTFHPTSDHMSMLIYIYAQESVFNHILETVYRHRGLEPRSNLKYASDMPSIRVASRL</sequence>
<reference evidence="1 2" key="1">
    <citation type="submission" date="2014-04" db="EMBL/GenBank/DDBJ databases">
        <authorList>
            <consortium name="DOE Joint Genome Institute"/>
            <person name="Kuo A."/>
            <person name="Zuccaro A."/>
            <person name="Kohler A."/>
            <person name="Nagy L.G."/>
            <person name="Floudas D."/>
            <person name="Copeland A."/>
            <person name="Barry K.W."/>
            <person name="Cichocki N."/>
            <person name="Veneault-Fourrey C."/>
            <person name="LaButti K."/>
            <person name="Lindquist E.A."/>
            <person name="Lipzen A."/>
            <person name="Lundell T."/>
            <person name="Morin E."/>
            <person name="Murat C."/>
            <person name="Sun H."/>
            <person name="Tunlid A."/>
            <person name="Henrissat B."/>
            <person name="Grigoriev I.V."/>
            <person name="Hibbett D.S."/>
            <person name="Martin F."/>
            <person name="Nordberg H.P."/>
            <person name="Cantor M.N."/>
            <person name="Hua S.X."/>
        </authorList>
    </citation>
    <scope>NUCLEOTIDE SEQUENCE [LARGE SCALE GENOMIC DNA]</scope>
    <source>
        <strain evidence="1 2">MAFF 305830</strain>
    </source>
</reference>
<name>A0A0C3AUZ4_SERVB</name>
<dbReference type="HOGENOM" id="CLU_2851156_0_0_1"/>
<protein>
    <submittedName>
        <fullName evidence="1">Uncharacterized protein</fullName>
    </submittedName>
</protein>
<keyword evidence="2" id="KW-1185">Reference proteome</keyword>